<keyword evidence="2" id="KW-0472">Membrane</keyword>
<gene>
    <name evidence="3" type="ORF">HOLleu_35247</name>
</gene>
<evidence type="ECO:0000256" key="2">
    <source>
        <dbReference type="SAM" id="Phobius"/>
    </source>
</evidence>
<dbReference type="Gene3D" id="3.40.50.720">
    <property type="entry name" value="NAD(P)-binding Rossmann-like Domain"/>
    <property type="match status" value="1"/>
</dbReference>
<dbReference type="InterPro" id="IPR036291">
    <property type="entry name" value="NAD(P)-bd_dom_sf"/>
</dbReference>
<dbReference type="EMBL" id="JAIZAY010000018">
    <property type="protein sequence ID" value="KAJ8025128.1"/>
    <property type="molecule type" value="Genomic_DNA"/>
</dbReference>
<keyword evidence="4" id="KW-1185">Reference proteome</keyword>
<keyword evidence="2" id="KW-1133">Transmembrane helix</keyword>
<dbReference type="PANTHER" id="PTHR43313">
    <property type="entry name" value="SHORT-CHAIN DEHYDROGENASE/REDUCTASE FAMILY 9C"/>
    <property type="match status" value="1"/>
</dbReference>
<dbReference type="PRINTS" id="PR00081">
    <property type="entry name" value="GDHRDH"/>
</dbReference>
<reference evidence="3" key="1">
    <citation type="submission" date="2021-10" db="EMBL/GenBank/DDBJ databases">
        <title>Tropical sea cucumber genome reveals ecological adaptation and Cuvierian tubules defense mechanism.</title>
        <authorList>
            <person name="Chen T."/>
        </authorList>
    </citation>
    <scope>NUCLEOTIDE SEQUENCE</scope>
    <source>
        <strain evidence="3">Nanhai2018</strain>
        <tissue evidence="3">Muscle</tissue>
    </source>
</reference>
<evidence type="ECO:0000313" key="4">
    <source>
        <dbReference type="Proteomes" id="UP001152320"/>
    </source>
</evidence>
<dbReference type="SUPFAM" id="SSF51735">
    <property type="entry name" value="NAD(P)-binding Rossmann-fold domains"/>
    <property type="match status" value="1"/>
</dbReference>
<dbReference type="AlphaFoldDB" id="A0A9Q1BGR9"/>
<dbReference type="GO" id="GO:0016491">
    <property type="term" value="F:oxidoreductase activity"/>
    <property type="evidence" value="ECO:0007669"/>
    <property type="project" value="TreeGrafter"/>
</dbReference>
<comment type="similarity">
    <text evidence="1">Belongs to the short-chain dehydrogenases/reductases (SDR) family.</text>
</comment>
<evidence type="ECO:0000256" key="1">
    <source>
        <dbReference type="RuleBase" id="RU000363"/>
    </source>
</evidence>
<proteinExistence type="inferred from homology"/>
<comment type="caution">
    <text evidence="3">The sequence shown here is derived from an EMBL/GenBank/DDBJ whole genome shotgun (WGS) entry which is preliminary data.</text>
</comment>
<dbReference type="InterPro" id="IPR002347">
    <property type="entry name" value="SDR_fam"/>
</dbReference>
<evidence type="ECO:0000313" key="3">
    <source>
        <dbReference type="EMBL" id="KAJ8025128.1"/>
    </source>
</evidence>
<accession>A0A9Q1BGR9</accession>
<dbReference type="OrthoDB" id="5296at2759"/>
<dbReference type="PRINTS" id="PR00080">
    <property type="entry name" value="SDRFAMILY"/>
</dbReference>
<name>A0A9Q1BGR9_HOLLE</name>
<dbReference type="Proteomes" id="UP001152320">
    <property type="component" value="Chromosome 18"/>
</dbReference>
<sequence length="233" mass="26079">MACALCTGFSYIFLAFLILKIFEWIWRKRRISSKELAEKYVFITGCDTGFGNRLVKRLDKNTPINIFAGCLTEKGRAELDEATSQRVTVVSLDVTNHESVQACFTEVKKKLPHGKGLWGLVNNAGIMGFSGPMDWVDVKYCEKVIRVNLIGVIDVTLTFLPLIYAGKGRVVNIASSYGRFPFPVAGYSESKYGVEAFSDSLRFHLRSIRSPCDVSILEPGFFRTNLNDPSKLV</sequence>
<dbReference type="GO" id="GO:0008202">
    <property type="term" value="P:steroid metabolic process"/>
    <property type="evidence" value="ECO:0007669"/>
    <property type="project" value="TreeGrafter"/>
</dbReference>
<dbReference type="Pfam" id="PF00106">
    <property type="entry name" value="adh_short"/>
    <property type="match status" value="1"/>
</dbReference>
<protein>
    <submittedName>
        <fullName evidence="3">17-beta-hydroxysteroid dehydrogenase type 6</fullName>
    </submittedName>
</protein>
<organism evidence="3 4">
    <name type="scientific">Holothuria leucospilota</name>
    <name type="common">Black long sea cucumber</name>
    <name type="synonym">Mertensiothuria leucospilota</name>
    <dbReference type="NCBI Taxonomy" id="206669"/>
    <lineage>
        <taxon>Eukaryota</taxon>
        <taxon>Metazoa</taxon>
        <taxon>Echinodermata</taxon>
        <taxon>Eleutherozoa</taxon>
        <taxon>Echinozoa</taxon>
        <taxon>Holothuroidea</taxon>
        <taxon>Aspidochirotacea</taxon>
        <taxon>Aspidochirotida</taxon>
        <taxon>Holothuriidae</taxon>
        <taxon>Holothuria</taxon>
    </lineage>
</organism>
<dbReference type="PANTHER" id="PTHR43313:SF50">
    <property type="entry name" value="GH26015P"/>
    <property type="match status" value="1"/>
</dbReference>
<keyword evidence="2" id="KW-0812">Transmembrane</keyword>
<feature type="transmembrane region" description="Helical" evidence="2">
    <location>
        <begin position="6"/>
        <end position="26"/>
    </location>
</feature>